<feature type="region of interest" description="Disordered" evidence="1">
    <location>
        <begin position="74"/>
        <end position="343"/>
    </location>
</feature>
<feature type="compositionally biased region" description="Polar residues" evidence="1">
    <location>
        <begin position="247"/>
        <end position="268"/>
    </location>
</feature>
<dbReference type="EMBL" id="CAJNJQ010006558">
    <property type="protein sequence ID" value="CAE7231389.1"/>
    <property type="molecule type" value="Genomic_DNA"/>
</dbReference>
<feature type="region of interest" description="Disordered" evidence="1">
    <location>
        <begin position="390"/>
        <end position="494"/>
    </location>
</feature>
<evidence type="ECO:0000313" key="2">
    <source>
        <dbReference type="EMBL" id="CAE7231389.1"/>
    </source>
</evidence>
<accession>A0A8H3HU16</accession>
<dbReference type="AlphaFoldDB" id="A0A8H3HU16"/>
<feature type="compositionally biased region" description="Low complexity" evidence="1">
    <location>
        <begin position="315"/>
        <end position="329"/>
    </location>
</feature>
<proteinExistence type="predicted"/>
<feature type="compositionally biased region" description="Polar residues" evidence="1">
    <location>
        <begin position="211"/>
        <end position="239"/>
    </location>
</feature>
<dbReference type="Proteomes" id="UP000663827">
    <property type="component" value="Unassembled WGS sequence"/>
</dbReference>
<evidence type="ECO:0000313" key="3">
    <source>
        <dbReference type="Proteomes" id="UP000663827"/>
    </source>
</evidence>
<comment type="caution">
    <text evidence="2">The sequence shown here is derived from an EMBL/GenBank/DDBJ whole genome shotgun (WGS) entry which is preliminary data.</text>
</comment>
<reference evidence="2" key="1">
    <citation type="submission" date="2021-01" db="EMBL/GenBank/DDBJ databases">
        <authorList>
            <person name="Kaushik A."/>
        </authorList>
    </citation>
    <scope>NUCLEOTIDE SEQUENCE</scope>
    <source>
        <strain evidence="2">AG5</strain>
    </source>
</reference>
<organism evidence="2 3">
    <name type="scientific">Rhizoctonia solani</name>
    <dbReference type="NCBI Taxonomy" id="456999"/>
    <lineage>
        <taxon>Eukaryota</taxon>
        <taxon>Fungi</taxon>
        <taxon>Dikarya</taxon>
        <taxon>Basidiomycota</taxon>
        <taxon>Agaricomycotina</taxon>
        <taxon>Agaricomycetes</taxon>
        <taxon>Cantharellales</taxon>
        <taxon>Ceratobasidiaceae</taxon>
        <taxon>Rhizoctonia</taxon>
    </lineage>
</organism>
<name>A0A8H3HU16_9AGAM</name>
<feature type="compositionally biased region" description="Pro residues" evidence="1">
    <location>
        <begin position="295"/>
        <end position="314"/>
    </location>
</feature>
<sequence>MSQLASVNEILLPEEQAACRNYFIAAAHNVSDGMAEPPYFRIWFRMFMLARRPTEPSKSTYHEVAIQASPAPVPLTTASKVTPTTSPPRAPTAVPAAVPPSQAPAKEPIKTSPGATSRPASTTKAPSPPTKPPTTGSGTQTVSRPPVPATSSNSAKLPIKYQDNASPPASYMPVASSKAAHNPPIKPPIVTPKHSDSERNPPRVLVRQTPAPATSQFATQSSSMPKSATSATVNGSSAPGAQVIAASLTTGNGSRQSTPAKTVAQTPARSLPPATKPIAGTHLTSIPVNGRPTASPGPAPRPAAPPPTNQPPPARASIPTAPSTTASTPSVPPIPKPPTLAYLPLPGLPLAAQELLGHKYEARGEPRITVYKHFYDKLLNFHHLHKRCTLNPSAPSPPTRQAPAVSQNGQVKRDTPTGPSNKRKHDDANGQGQPLDRYHDEENRSTDGRGGDEYSRGATKRYRSEYNQPSRPRGGNRPPDRYGDYYDGFSDDDW</sequence>
<gene>
    <name evidence="2" type="ORF">RDB_LOCUS187046</name>
</gene>
<evidence type="ECO:0000256" key="1">
    <source>
        <dbReference type="SAM" id="MobiDB-lite"/>
    </source>
</evidence>
<feature type="compositionally biased region" description="Basic and acidic residues" evidence="1">
    <location>
        <begin position="436"/>
        <end position="455"/>
    </location>
</feature>
<protein>
    <submittedName>
        <fullName evidence="2">Uncharacterized protein</fullName>
    </submittedName>
</protein>